<comment type="caution">
    <text evidence="4">The sequence shown here is derived from an EMBL/GenBank/DDBJ whole genome shotgun (WGS) entry which is preliminary data.</text>
</comment>
<feature type="transmembrane region" description="Helical" evidence="3">
    <location>
        <begin position="12"/>
        <end position="31"/>
    </location>
</feature>
<keyword evidence="3" id="KW-1133">Transmembrane helix</keyword>
<dbReference type="PANTHER" id="PTHR36527">
    <property type="entry name" value="OS01G0282866 PROTEIN"/>
    <property type="match status" value="1"/>
</dbReference>
<dbReference type="Proteomes" id="UP001148018">
    <property type="component" value="Unassembled WGS sequence"/>
</dbReference>
<evidence type="ECO:0000256" key="1">
    <source>
        <dbReference type="ARBA" id="ARBA00004496"/>
    </source>
</evidence>
<evidence type="ECO:0000313" key="4">
    <source>
        <dbReference type="EMBL" id="KAJ3604156.1"/>
    </source>
</evidence>
<dbReference type="GO" id="GO:0005737">
    <property type="term" value="C:cytoplasm"/>
    <property type="evidence" value="ECO:0007669"/>
    <property type="project" value="UniProtKB-SubCell"/>
</dbReference>
<evidence type="ECO:0000313" key="5">
    <source>
        <dbReference type="Proteomes" id="UP001148018"/>
    </source>
</evidence>
<dbReference type="EMBL" id="JANIIK010000044">
    <property type="protein sequence ID" value="KAJ3604156.1"/>
    <property type="molecule type" value="Genomic_DNA"/>
</dbReference>
<accession>A0A9Q0EE65</accession>
<evidence type="ECO:0000256" key="2">
    <source>
        <dbReference type="ARBA" id="ARBA00022490"/>
    </source>
</evidence>
<dbReference type="PANTHER" id="PTHR36527:SF3">
    <property type="entry name" value="OS01G0282866 PROTEIN"/>
    <property type="match status" value="1"/>
</dbReference>
<dbReference type="OrthoDB" id="2143914at2759"/>
<keyword evidence="3" id="KW-0472">Membrane</keyword>
<keyword evidence="2" id="KW-0963">Cytoplasm</keyword>
<gene>
    <name evidence="4" type="ORF">NHX12_028897</name>
</gene>
<reference evidence="4" key="1">
    <citation type="submission" date="2022-07" db="EMBL/GenBank/DDBJ databases">
        <title>Chromosome-level genome of Muraenolepis orangiensis.</title>
        <authorList>
            <person name="Kim J."/>
        </authorList>
    </citation>
    <scope>NUCLEOTIDE SEQUENCE</scope>
    <source>
        <strain evidence="4">KU_S4_2022</strain>
        <tissue evidence="4">Muscle</tissue>
    </source>
</reference>
<evidence type="ECO:0000256" key="3">
    <source>
        <dbReference type="SAM" id="Phobius"/>
    </source>
</evidence>
<keyword evidence="5" id="KW-1185">Reference proteome</keyword>
<name>A0A9Q0EE65_9TELE</name>
<dbReference type="AlphaFoldDB" id="A0A9Q0EE65"/>
<sequence>MFREPAGEVQRWLSGAGGVAVPGLGVALPYLPPFVSSLDTLHALLAVKEGLEETAFQLLTPGVTPDPGPDHEYCRGSCEPLRSNSFGQFWEVISDEHGIDPTGSYQGDSDLQLQRGKYVARAVLVDLEPGIVDSFWEVISDEHGIDPTGSYQGDSDLQLKLINVYFNEASGDADTNVVVVVVDHRNHQTGVGGS</sequence>
<organism evidence="4 5">
    <name type="scientific">Muraenolepis orangiensis</name>
    <name type="common">Patagonian moray cod</name>
    <dbReference type="NCBI Taxonomy" id="630683"/>
    <lineage>
        <taxon>Eukaryota</taxon>
        <taxon>Metazoa</taxon>
        <taxon>Chordata</taxon>
        <taxon>Craniata</taxon>
        <taxon>Vertebrata</taxon>
        <taxon>Euteleostomi</taxon>
        <taxon>Actinopterygii</taxon>
        <taxon>Neopterygii</taxon>
        <taxon>Teleostei</taxon>
        <taxon>Neoteleostei</taxon>
        <taxon>Acanthomorphata</taxon>
        <taxon>Zeiogadaria</taxon>
        <taxon>Gadariae</taxon>
        <taxon>Gadiformes</taxon>
        <taxon>Muraenolepidoidei</taxon>
        <taxon>Muraenolepididae</taxon>
        <taxon>Muraenolepis</taxon>
    </lineage>
</organism>
<dbReference type="InterPro" id="IPR036525">
    <property type="entry name" value="Tubulin/FtsZ_GTPase_sf"/>
</dbReference>
<dbReference type="Gene3D" id="3.40.50.1440">
    <property type="entry name" value="Tubulin/FtsZ, GTPase domain"/>
    <property type="match status" value="2"/>
</dbReference>
<dbReference type="SUPFAM" id="SSF52490">
    <property type="entry name" value="Tubulin nucleotide-binding domain-like"/>
    <property type="match status" value="2"/>
</dbReference>
<comment type="subcellular location">
    <subcellularLocation>
        <location evidence="1">Cytoplasm</location>
    </subcellularLocation>
</comment>
<keyword evidence="3" id="KW-0812">Transmembrane</keyword>
<protein>
    <submittedName>
        <fullName evidence="4">Uncharacterized protein</fullName>
    </submittedName>
</protein>
<proteinExistence type="predicted"/>